<dbReference type="NCBIfam" id="TIGR00165">
    <property type="entry name" value="S18"/>
    <property type="match status" value="1"/>
</dbReference>
<dbReference type="HAMAP" id="MF_00270">
    <property type="entry name" value="Ribosomal_bS18"/>
    <property type="match status" value="1"/>
</dbReference>
<dbReference type="EMBL" id="JARJFB010000020">
    <property type="protein sequence ID" value="MEA0970466.1"/>
    <property type="molecule type" value="Genomic_DNA"/>
</dbReference>
<evidence type="ECO:0000256" key="3">
    <source>
        <dbReference type="ARBA" id="ARBA00023274"/>
    </source>
</evidence>
<name>A0ABU5NBF0_9RICK</name>
<protein>
    <recommendedName>
        <fullName evidence="4 5">Small ribosomal subunit protein bS18</fullName>
    </recommendedName>
</protein>
<dbReference type="RefSeq" id="WP_322776370.1">
    <property type="nucleotide sequence ID" value="NZ_JARJFB010000020.1"/>
</dbReference>
<dbReference type="Pfam" id="PF01084">
    <property type="entry name" value="Ribosomal_S18"/>
    <property type="match status" value="1"/>
</dbReference>
<comment type="caution">
    <text evidence="8">The sequence shown here is derived from an EMBL/GenBank/DDBJ whole genome shotgun (WGS) entry which is preliminary data.</text>
</comment>
<sequence>MAYEPSSEPNKSFENSNDRTNRKPFFKKSKGCPFSGNGASVIDYKDPDLLGKFISEGGRMLPSRITNVSAKHQRALKKAIKHSRTLALLPFVYTSK</sequence>
<dbReference type="Proteomes" id="UP001291687">
    <property type="component" value="Unassembled WGS sequence"/>
</dbReference>
<evidence type="ECO:0000256" key="1">
    <source>
        <dbReference type="ARBA" id="ARBA00005589"/>
    </source>
</evidence>
<keyword evidence="2 5" id="KW-0689">Ribosomal protein</keyword>
<keyword evidence="9" id="KW-1185">Reference proteome</keyword>
<dbReference type="InterPro" id="IPR036870">
    <property type="entry name" value="Ribosomal_bS18_sf"/>
</dbReference>
<dbReference type="SUPFAM" id="SSF46911">
    <property type="entry name" value="Ribosomal protein S18"/>
    <property type="match status" value="1"/>
</dbReference>
<evidence type="ECO:0000256" key="4">
    <source>
        <dbReference type="ARBA" id="ARBA00035141"/>
    </source>
</evidence>
<accession>A0ABU5NBF0</accession>
<dbReference type="PRINTS" id="PR00974">
    <property type="entry name" value="RIBOSOMALS18"/>
</dbReference>
<dbReference type="PANTHER" id="PTHR13479">
    <property type="entry name" value="30S RIBOSOMAL PROTEIN S18"/>
    <property type="match status" value="1"/>
</dbReference>
<dbReference type="PANTHER" id="PTHR13479:SF40">
    <property type="entry name" value="SMALL RIBOSOMAL SUBUNIT PROTEIN BS18M"/>
    <property type="match status" value="1"/>
</dbReference>
<dbReference type="PROSITE" id="PS00057">
    <property type="entry name" value="RIBOSOMAL_S18"/>
    <property type="match status" value="1"/>
</dbReference>
<keyword evidence="5" id="KW-0699">rRNA-binding</keyword>
<evidence type="ECO:0000256" key="2">
    <source>
        <dbReference type="ARBA" id="ARBA00022980"/>
    </source>
</evidence>
<evidence type="ECO:0000256" key="6">
    <source>
        <dbReference type="RuleBase" id="RU003910"/>
    </source>
</evidence>
<keyword evidence="5" id="KW-0694">RNA-binding</keyword>
<keyword evidence="3 5" id="KW-0687">Ribonucleoprotein</keyword>
<organism evidence="8 9">
    <name type="scientific">Candidatus Megaera venefica</name>
    <dbReference type="NCBI Taxonomy" id="2055910"/>
    <lineage>
        <taxon>Bacteria</taxon>
        <taxon>Pseudomonadati</taxon>
        <taxon>Pseudomonadota</taxon>
        <taxon>Alphaproteobacteria</taxon>
        <taxon>Rickettsiales</taxon>
        <taxon>Rickettsiaceae</taxon>
        <taxon>Candidatus Megaera</taxon>
    </lineage>
</organism>
<evidence type="ECO:0000313" key="9">
    <source>
        <dbReference type="Proteomes" id="UP001291687"/>
    </source>
</evidence>
<evidence type="ECO:0000256" key="5">
    <source>
        <dbReference type="HAMAP-Rule" id="MF_00270"/>
    </source>
</evidence>
<evidence type="ECO:0000256" key="7">
    <source>
        <dbReference type="SAM" id="MobiDB-lite"/>
    </source>
</evidence>
<evidence type="ECO:0000313" key="8">
    <source>
        <dbReference type="EMBL" id="MEA0970466.1"/>
    </source>
</evidence>
<comment type="function">
    <text evidence="5">Binds as a heterodimer with protein bS6 to the central domain of the 16S rRNA, where it helps stabilize the platform of the 30S subunit.</text>
</comment>
<dbReference type="Gene3D" id="4.10.640.10">
    <property type="entry name" value="Ribosomal protein S18"/>
    <property type="match status" value="1"/>
</dbReference>
<feature type="region of interest" description="Disordered" evidence="7">
    <location>
        <begin position="1"/>
        <end position="29"/>
    </location>
</feature>
<dbReference type="InterPro" id="IPR001648">
    <property type="entry name" value="Ribosomal_bS18"/>
</dbReference>
<dbReference type="InterPro" id="IPR018275">
    <property type="entry name" value="Ribosomal_bS18_CS"/>
</dbReference>
<gene>
    <name evidence="5" type="primary">rpsR</name>
    <name evidence="8" type="ORF">Megvenef_00431</name>
</gene>
<proteinExistence type="inferred from homology"/>
<reference evidence="8 9" key="1">
    <citation type="submission" date="2023-03" db="EMBL/GenBank/DDBJ databases">
        <title>Host association and intracellularity evolved multiple times independently in the Rickettsiales.</title>
        <authorList>
            <person name="Castelli M."/>
            <person name="Nardi T."/>
            <person name="Gammuto L."/>
            <person name="Bellinzona G."/>
            <person name="Sabaneyeva E."/>
            <person name="Potekhin A."/>
            <person name="Serra V."/>
            <person name="Petroni G."/>
            <person name="Sassera D."/>
        </authorList>
    </citation>
    <scope>NUCLEOTIDE SEQUENCE [LARGE SCALE GENOMIC DNA]</scope>
    <source>
        <strain evidence="8 9">Sr 2-6</strain>
    </source>
</reference>
<dbReference type="GO" id="GO:0005840">
    <property type="term" value="C:ribosome"/>
    <property type="evidence" value="ECO:0007669"/>
    <property type="project" value="UniProtKB-KW"/>
</dbReference>
<comment type="subunit">
    <text evidence="5">Part of the 30S ribosomal subunit. Forms a tight heterodimer with protein bS6.</text>
</comment>
<comment type="similarity">
    <text evidence="1 5 6">Belongs to the bacterial ribosomal protein bS18 family.</text>
</comment>